<evidence type="ECO:0000256" key="1">
    <source>
        <dbReference type="ARBA" id="ARBA00001947"/>
    </source>
</evidence>
<dbReference type="Gene3D" id="3.40.630.10">
    <property type="entry name" value="Zn peptidases"/>
    <property type="match status" value="1"/>
</dbReference>
<evidence type="ECO:0000256" key="4">
    <source>
        <dbReference type="ARBA" id="ARBA00022833"/>
    </source>
</evidence>
<dbReference type="GO" id="GO:0046872">
    <property type="term" value="F:metal ion binding"/>
    <property type="evidence" value="ECO:0007669"/>
    <property type="project" value="UniProtKB-KW"/>
</dbReference>
<protein>
    <submittedName>
        <fullName evidence="6">Succinylglutamate desuccinylase/aspartoacylase family protein</fullName>
    </submittedName>
</protein>
<gene>
    <name evidence="6" type="ORF">Pgy4_21291</name>
</gene>
<feature type="domain" description="Succinylglutamate desuccinylase/Aspartoacylase catalytic" evidence="5">
    <location>
        <begin position="29"/>
        <end position="106"/>
    </location>
</feature>
<dbReference type="PANTHER" id="PTHR37326">
    <property type="entry name" value="BLL3975 PROTEIN"/>
    <property type="match status" value="1"/>
</dbReference>
<evidence type="ECO:0000313" key="6">
    <source>
        <dbReference type="EMBL" id="EGH15603.1"/>
    </source>
</evidence>
<accession>F3C8S0</accession>
<organism evidence="6 7">
    <name type="scientific">Pseudomonas savastanoi pv. glycinea str. race 4</name>
    <dbReference type="NCBI Taxonomy" id="875330"/>
    <lineage>
        <taxon>Bacteria</taxon>
        <taxon>Pseudomonadati</taxon>
        <taxon>Pseudomonadota</taxon>
        <taxon>Gammaproteobacteria</taxon>
        <taxon>Pseudomonadales</taxon>
        <taxon>Pseudomonadaceae</taxon>
        <taxon>Pseudomonas</taxon>
    </lineage>
</organism>
<dbReference type="InterPro" id="IPR053138">
    <property type="entry name" value="N-alpha-Ac-DABA_deacetylase"/>
</dbReference>
<keyword evidence="3" id="KW-0378">Hydrolase</keyword>
<reference evidence="6 7" key="1">
    <citation type="journal article" date="2011" name="PLoS Pathog.">
        <title>Dynamic evolution of pathogenicity revealed by sequencing and comparative genomics of 19 Pseudomonas syringae isolates.</title>
        <authorList>
            <person name="Baltrus D.A."/>
            <person name="Nishimura M.T."/>
            <person name="Romanchuk A."/>
            <person name="Chang J.H."/>
            <person name="Mukhtar M.S."/>
            <person name="Cherkis K."/>
            <person name="Roach J."/>
            <person name="Grant S.R."/>
            <person name="Jones C.D."/>
            <person name="Dangl J.L."/>
        </authorList>
    </citation>
    <scope>NUCLEOTIDE SEQUENCE [LARGE SCALE GENOMIC DNA]</scope>
    <source>
        <strain evidence="7">race 4</strain>
    </source>
</reference>
<proteinExistence type="predicted"/>
<feature type="non-terminal residue" evidence="6">
    <location>
        <position position="118"/>
    </location>
</feature>
<dbReference type="InterPro" id="IPR055438">
    <property type="entry name" value="AstE_AspA_cat"/>
</dbReference>
<evidence type="ECO:0000313" key="7">
    <source>
        <dbReference type="Proteomes" id="UP000005466"/>
    </source>
</evidence>
<evidence type="ECO:0000256" key="2">
    <source>
        <dbReference type="ARBA" id="ARBA00022723"/>
    </source>
</evidence>
<comment type="caution">
    <text evidence="6">The sequence shown here is derived from an EMBL/GenBank/DDBJ whole genome shotgun (WGS) entry which is preliminary data.</text>
</comment>
<evidence type="ECO:0000259" key="5">
    <source>
        <dbReference type="Pfam" id="PF24827"/>
    </source>
</evidence>
<keyword evidence="2" id="KW-0479">Metal-binding</keyword>
<dbReference type="SUPFAM" id="SSF53187">
    <property type="entry name" value="Zn-dependent exopeptidases"/>
    <property type="match status" value="1"/>
</dbReference>
<keyword evidence="4" id="KW-0862">Zinc</keyword>
<sequence>MQRIDHVLPWSTLGTERTLSVFRFGTGERKAYIQASLHADELPGMRTAWELKKRLTELEQQGALKGVVELVPVANPLGLGQLLQGAHQGRFEFGSGKNFNRDFTELSEPVTELLEGQL</sequence>
<dbReference type="Pfam" id="PF24827">
    <property type="entry name" value="AstE_AspA_cat"/>
    <property type="match status" value="1"/>
</dbReference>
<dbReference type="EMBL" id="ADWY01001014">
    <property type="protein sequence ID" value="EGH15603.1"/>
    <property type="molecule type" value="Genomic_DNA"/>
</dbReference>
<evidence type="ECO:0000256" key="3">
    <source>
        <dbReference type="ARBA" id="ARBA00022801"/>
    </source>
</evidence>
<dbReference type="Proteomes" id="UP000005466">
    <property type="component" value="Unassembled WGS sequence"/>
</dbReference>
<dbReference type="HOGENOM" id="CLU_140334_0_0_6"/>
<dbReference type="AlphaFoldDB" id="F3C8S0"/>
<dbReference type="PANTHER" id="PTHR37326:SF1">
    <property type="entry name" value="BLL3975 PROTEIN"/>
    <property type="match status" value="1"/>
</dbReference>
<name>F3C8S0_PSESG</name>
<dbReference type="GO" id="GO:0016788">
    <property type="term" value="F:hydrolase activity, acting on ester bonds"/>
    <property type="evidence" value="ECO:0007669"/>
    <property type="project" value="InterPro"/>
</dbReference>
<comment type="cofactor">
    <cofactor evidence="1">
        <name>Zn(2+)</name>
        <dbReference type="ChEBI" id="CHEBI:29105"/>
    </cofactor>
</comment>